<gene>
    <name evidence="2" type="ORF">ACFQMH_41080</name>
</gene>
<proteinExistence type="predicted"/>
<dbReference type="RefSeq" id="WP_189874533.1">
    <property type="nucleotide sequence ID" value="NZ_BMWA01000014.1"/>
</dbReference>
<feature type="transmembrane region" description="Helical" evidence="1">
    <location>
        <begin position="12"/>
        <end position="30"/>
    </location>
</feature>
<evidence type="ECO:0000313" key="2">
    <source>
        <dbReference type="EMBL" id="MFC7017975.1"/>
    </source>
</evidence>
<feature type="transmembrane region" description="Helical" evidence="1">
    <location>
        <begin position="136"/>
        <end position="155"/>
    </location>
</feature>
<name>A0ABW2EGR4_9ACTN</name>
<dbReference type="Proteomes" id="UP001596409">
    <property type="component" value="Unassembled WGS sequence"/>
</dbReference>
<evidence type="ECO:0008006" key="4">
    <source>
        <dbReference type="Google" id="ProtNLM"/>
    </source>
</evidence>
<dbReference type="EMBL" id="JBHSYM010000111">
    <property type="protein sequence ID" value="MFC7017975.1"/>
    <property type="molecule type" value="Genomic_DNA"/>
</dbReference>
<feature type="transmembrane region" description="Helical" evidence="1">
    <location>
        <begin position="36"/>
        <end position="56"/>
    </location>
</feature>
<reference evidence="3" key="1">
    <citation type="journal article" date="2019" name="Int. J. Syst. Evol. Microbiol.">
        <title>The Global Catalogue of Microorganisms (GCM) 10K type strain sequencing project: providing services to taxonomists for standard genome sequencing and annotation.</title>
        <authorList>
            <consortium name="The Broad Institute Genomics Platform"/>
            <consortium name="The Broad Institute Genome Sequencing Center for Infectious Disease"/>
            <person name="Wu L."/>
            <person name="Ma J."/>
        </authorList>
    </citation>
    <scope>NUCLEOTIDE SEQUENCE [LARGE SCALE GENOMIC DNA]</scope>
    <source>
        <strain evidence="3">JCM 4855</strain>
    </source>
</reference>
<keyword evidence="3" id="KW-1185">Reference proteome</keyword>
<feature type="transmembrane region" description="Helical" evidence="1">
    <location>
        <begin position="111"/>
        <end position="130"/>
    </location>
</feature>
<sequence>MRALKGRLDRSLTAQAVVIFPLGVGIAALFRRDEHPVWWVIQGAFYSAIAITFVAMQRRRAARAAGTGPRTVAELQRKIRHREVPEQPEERATMRRLVAEQLGRMERGGRWLPYWLGLMGLIAVGMLALGAVNGSLVFPLLFAVGVIGFCSWALWMRRRTLDRYRHMRSALHS</sequence>
<keyword evidence="1" id="KW-0472">Membrane</keyword>
<comment type="caution">
    <text evidence="2">The sequence shown here is derived from an EMBL/GenBank/DDBJ whole genome shotgun (WGS) entry which is preliminary data.</text>
</comment>
<organism evidence="2 3">
    <name type="scientific">Streptomyces viridiviolaceus</name>
    <dbReference type="NCBI Taxonomy" id="68282"/>
    <lineage>
        <taxon>Bacteria</taxon>
        <taxon>Bacillati</taxon>
        <taxon>Actinomycetota</taxon>
        <taxon>Actinomycetes</taxon>
        <taxon>Kitasatosporales</taxon>
        <taxon>Streptomycetaceae</taxon>
        <taxon>Streptomyces</taxon>
    </lineage>
</organism>
<protein>
    <recommendedName>
        <fullName evidence="4">Transmembrane protein</fullName>
    </recommendedName>
</protein>
<keyword evidence="1" id="KW-1133">Transmembrane helix</keyword>
<evidence type="ECO:0000313" key="3">
    <source>
        <dbReference type="Proteomes" id="UP001596409"/>
    </source>
</evidence>
<evidence type="ECO:0000256" key="1">
    <source>
        <dbReference type="SAM" id="Phobius"/>
    </source>
</evidence>
<keyword evidence="1" id="KW-0812">Transmembrane</keyword>
<accession>A0ABW2EGR4</accession>